<keyword evidence="1" id="KW-0732">Signal</keyword>
<feature type="chain" id="PRO_5018119446" evidence="1">
    <location>
        <begin position="22"/>
        <end position="786"/>
    </location>
</feature>
<dbReference type="InterPro" id="IPR008557">
    <property type="entry name" value="PhoX"/>
</dbReference>
<proteinExistence type="predicted"/>
<comment type="caution">
    <text evidence="2">The sequence shown here is derived from an EMBL/GenBank/DDBJ whole genome shotgun (WGS) entry which is preliminary data.</text>
</comment>
<dbReference type="InterPro" id="IPR006311">
    <property type="entry name" value="TAT_signal"/>
</dbReference>
<dbReference type="Proteomes" id="UP000269154">
    <property type="component" value="Unassembled WGS sequence"/>
</dbReference>
<keyword evidence="3" id="KW-1185">Reference proteome</keyword>
<gene>
    <name evidence="2" type="ORF">D5R40_26500</name>
</gene>
<dbReference type="EMBL" id="RCBY01000229">
    <property type="protein sequence ID" value="RQH27774.1"/>
    <property type="molecule type" value="Genomic_DNA"/>
</dbReference>
<name>A0A3N6NUS0_9CYAN</name>
<dbReference type="PANTHER" id="PTHR35399">
    <property type="entry name" value="SLR8030 PROTEIN"/>
    <property type="match status" value="1"/>
</dbReference>
<dbReference type="AlphaFoldDB" id="A0A3N6NUS0"/>
<protein>
    <submittedName>
        <fullName evidence="2">PhoX family phosphatase</fullName>
    </submittedName>
</protein>
<reference evidence="2 3" key="1">
    <citation type="journal article" date="2018" name="ACS Chem. Biol.">
        <title>Ketoreductase domain dysfunction expands chemodiversity: malyngamide biosynthesis in the cyanobacterium Okeania hirsuta.</title>
        <authorList>
            <person name="Moss N.A."/>
            <person name="Leao T."/>
            <person name="Rankin M."/>
            <person name="McCullough T.M."/>
            <person name="Qu P."/>
            <person name="Korobeynikov A."/>
            <person name="Smith J.L."/>
            <person name="Gerwick L."/>
            <person name="Gerwick W.H."/>
        </authorList>
    </citation>
    <scope>NUCLEOTIDE SEQUENCE [LARGE SCALE GENOMIC DNA]</scope>
    <source>
        <strain evidence="2 3">PAB10Feb10-1</strain>
    </source>
</reference>
<evidence type="ECO:0000313" key="3">
    <source>
        <dbReference type="Proteomes" id="UP000269154"/>
    </source>
</evidence>
<dbReference type="PANTHER" id="PTHR35399:SF2">
    <property type="entry name" value="DUF839 DOMAIN-CONTAINING PROTEIN"/>
    <property type="match status" value="1"/>
</dbReference>
<feature type="signal peptide" evidence="1">
    <location>
        <begin position="1"/>
        <end position="21"/>
    </location>
</feature>
<evidence type="ECO:0000313" key="2">
    <source>
        <dbReference type="EMBL" id="RQH27774.1"/>
    </source>
</evidence>
<evidence type="ECO:0000256" key="1">
    <source>
        <dbReference type="SAM" id="SignalP"/>
    </source>
</evidence>
<dbReference type="PROSITE" id="PS51318">
    <property type="entry name" value="TAT"/>
    <property type="match status" value="1"/>
</dbReference>
<dbReference type="Pfam" id="PF05787">
    <property type="entry name" value="PhoX"/>
    <property type="match status" value="1"/>
</dbReference>
<dbReference type="RefSeq" id="WP_124146618.1">
    <property type="nucleotide sequence ID" value="NZ_CAWOKI010000181.1"/>
</dbReference>
<organism evidence="2 3">
    <name type="scientific">Okeania hirsuta</name>
    <dbReference type="NCBI Taxonomy" id="1458930"/>
    <lineage>
        <taxon>Bacteria</taxon>
        <taxon>Bacillati</taxon>
        <taxon>Cyanobacteriota</taxon>
        <taxon>Cyanophyceae</taxon>
        <taxon>Oscillatoriophycideae</taxon>
        <taxon>Oscillatoriales</taxon>
        <taxon>Microcoleaceae</taxon>
        <taxon>Okeania</taxon>
    </lineage>
</organism>
<sequence>MSRLTRRKLLMFFGCSAAATALSPKIGNFLGSSSEVAQAQTTGLSFTPLKLAHPLEAYQSNPSFVPFGIAGGGSTIGSGQDVALQSYEYFDDVVVPPEYERYVIAAWGDRVFPNPEEYFGYNCDYVSFIPINGNPDDGYLWVNHEYVSYPISSLLGGDDLAGFPTTDQLVLGLDLSQESSFTRGEFAYNQGGSIVRITKGGNGRYATVADNANRRVHLLSGLGINSERSDGYQGVTSWGTASYQTGDQNFLIGTGPAATDVFPLSSDGLGNRIIGTAFNCSGGTTPWGTILTAEENFQGSVTESVLPNGTQTGYDEDQEIGFIFGLVGEKYGWMVEISPADPSFQNRKHTALGRFRHENIAFRVEAGRPLVAYMGDDRRGGHTWKFVSDGIVSSTTDPNNSQLFESGTLYAARLNPDGSGQWIPLVPSTPTNPLSPSEIAQAELNAFGEAQRDGRIRLPQRAGIPGAEQDGGSFIVDLTNESVLSNYQGRTLGDFYNNQGAILVDAFLAANLVGATPTARPEDVEVHPGDGSVFIAYTDAGPGGDGYPDSRIFVVSKYSADVDATQPFGGIYRIIETNSDATSTTFTWSAFEQSGEDGAINGAGFANVDNLEIDTLGNIWGVTDMSTSSHNGFDTGVAGEIREIDHTQTGSVGNLRGTFGNNWVFYIPVVGPNAGLVVPFAYGPPRCEITGPYFIRNSSGVDETLLLAVQHPGESSPIGDGVQLGRDIEMLNLDGTLFTQQRSVPRGSNWPSNTGYVGNPGGSFNGLLPPRPSVIGVTRRDGGAFV</sequence>
<accession>A0A3N6NUS0</accession>
<dbReference type="OrthoDB" id="9801383at2"/>